<dbReference type="Pfam" id="PF09725">
    <property type="entry name" value="Fra10Ac1"/>
    <property type="match status" value="1"/>
</dbReference>
<dbReference type="GeneTree" id="ENSGT00390000017833"/>
<gene>
    <name evidence="2" type="primary">LOC115348490</name>
</gene>
<dbReference type="PANTHER" id="PTHR11567">
    <property type="entry name" value="ACID PHOSPHATASE-RELATED"/>
    <property type="match status" value="1"/>
</dbReference>
<dbReference type="Ensembl" id="ENSACCT00020009172.1">
    <property type="protein sequence ID" value="ENSACCP00020008789.1"/>
    <property type="gene ID" value="ENSACCG00020005976.1"/>
</dbReference>
<feature type="compositionally biased region" description="Basic residues" evidence="1">
    <location>
        <begin position="314"/>
        <end position="333"/>
    </location>
</feature>
<feature type="compositionally biased region" description="Basic residues" evidence="1">
    <location>
        <begin position="295"/>
        <end position="304"/>
    </location>
</feature>
<reference evidence="2" key="1">
    <citation type="submission" date="2025-08" db="UniProtKB">
        <authorList>
            <consortium name="Ensembl"/>
        </authorList>
    </citation>
    <scope>IDENTIFICATION</scope>
</reference>
<evidence type="ECO:0000256" key="1">
    <source>
        <dbReference type="SAM" id="MobiDB-lite"/>
    </source>
</evidence>
<feature type="region of interest" description="Disordered" evidence="1">
    <location>
        <begin position="295"/>
        <end position="382"/>
    </location>
</feature>
<accession>A0A663E9Z8</accession>
<protein>
    <submittedName>
        <fullName evidence="2">FRA10A associated CGG repeat 1</fullName>
    </submittedName>
</protein>
<dbReference type="PANTHER" id="PTHR11567:SF25">
    <property type="entry name" value="PROTEIN FRA10AC1"/>
    <property type="match status" value="1"/>
</dbReference>
<organism evidence="2 3">
    <name type="scientific">Aquila chrysaetos chrysaetos</name>
    <dbReference type="NCBI Taxonomy" id="223781"/>
    <lineage>
        <taxon>Eukaryota</taxon>
        <taxon>Metazoa</taxon>
        <taxon>Chordata</taxon>
        <taxon>Craniata</taxon>
        <taxon>Vertebrata</taxon>
        <taxon>Euteleostomi</taxon>
        <taxon>Archelosauria</taxon>
        <taxon>Archosauria</taxon>
        <taxon>Dinosauria</taxon>
        <taxon>Saurischia</taxon>
        <taxon>Theropoda</taxon>
        <taxon>Coelurosauria</taxon>
        <taxon>Aves</taxon>
        <taxon>Neognathae</taxon>
        <taxon>Neoaves</taxon>
        <taxon>Telluraves</taxon>
        <taxon>Accipitrimorphae</taxon>
        <taxon>Accipitriformes</taxon>
        <taxon>Accipitridae</taxon>
        <taxon>Accipitrinae</taxon>
        <taxon>Aquila</taxon>
    </lineage>
</organism>
<dbReference type="InParanoid" id="A0A663E9Z8"/>
<dbReference type="GO" id="GO:0005634">
    <property type="term" value="C:nucleus"/>
    <property type="evidence" value="ECO:0007669"/>
    <property type="project" value="Ensembl"/>
</dbReference>
<keyword evidence="3" id="KW-1185">Reference proteome</keyword>
<sequence length="389" mass="46442">MRPTHTRHCRYLLHFFLITDNFFVSWEIENLKANQKVLIWFCSNIYVYESYVFFRRVQEWKEHYSIKQGKKARGHGGYDSDFSDEDSGENSMQKTKSKKEDVLLIKPFQKAKQGSVVHRQFAAEEWDREEARKRRFHLIAMDAYERHKKFVNDYILYYGGKIEDFRRSGANDKTDLDVIRENHRFLWNEDDEADMNWEKRLAKKYYDKLFKEYCIADLSRYKENKFGFRWRHEKEVISGKGQFSCGNKHCDEKEGLKSWEVNFGYVEHGEKRNALVKLRLCPECSYKLNFHHRRKEVKAHKKRGTAVPNSKEPKIKKTKLSCSAKKKSKKKTHKDQVSSEDSDNSDKDSDNSDAQDGPSDADFWKGPLQEADEKSREEEFDEYFQDLFL</sequence>
<reference evidence="2" key="2">
    <citation type="submission" date="2025-09" db="UniProtKB">
        <authorList>
            <consortium name="Ensembl"/>
        </authorList>
    </citation>
    <scope>IDENTIFICATION</scope>
</reference>
<dbReference type="RefSeq" id="XP_029887134.1">
    <property type="nucleotide sequence ID" value="XM_030031274.2"/>
</dbReference>
<dbReference type="InterPro" id="IPR019129">
    <property type="entry name" value="Folate-sensitive_fs_Fra10Ac1"/>
</dbReference>
<dbReference type="InterPro" id="IPR050645">
    <property type="entry name" value="Histidine_acid_phosphatase"/>
</dbReference>
<dbReference type="Proteomes" id="UP000472275">
    <property type="component" value="Chromosome 11"/>
</dbReference>
<name>A0A663E9Z8_AQUCH</name>
<proteinExistence type="predicted"/>
<dbReference type="GO" id="GO:0016791">
    <property type="term" value="F:phosphatase activity"/>
    <property type="evidence" value="ECO:0007669"/>
    <property type="project" value="TreeGrafter"/>
</dbReference>
<dbReference type="AlphaFoldDB" id="A0A663E9Z8"/>
<dbReference type="GO" id="GO:0000398">
    <property type="term" value="P:mRNA splicing, via spliceosome"/>
    <property type="evidence" value="ECO:0007669"/>
    <property type="project" value="Ensembl"/>
</dbReference>
<evidence type="ECO:0000313" key="3">
    <source>
        <dbReference type="Proteomes" id="UP000472275"/>
    </source>
</evidence>
<evidence type="ECO:0000313" key="2">
    <source>
        <dbReference type="Ensembl" id="ENSACCP00020008789.1"/>
    </source>
</evidence>
<dbReference type="GeneID" id="115348490"/>
<feature type="region of interest" description="Disordered" evidence="1">
    <location>
        <begin position="70"/>
        <end position="98"/>
    </location>
</feature>